<feature type="compositionally biased region" description="Polar residues" evidence="1">
    <location>
        <begin position="505"/>
        <end position="516"/>
    </location>
</feature>
<dbReference type="AlphaFoldDB" id="A0A175K0T5"/>
<organism evidence="2 3">
    <name type="scientific">Entamoeba histolytica</name>
    <dbReference type="NCBI Taxonomy" id="5759"/>
    <lineage>
        <taxon>Eukaryota</taxon>
        <taxon>Amoebozoa</taxon>
        <taxon>Evosea</taxon>
        <taxon>Archamoebae</taxon>
        <taxon>Mastigamoebida</taxon>
        <taxon>Entamoebidae</taxon>
        <taxon>Entamoeba</taxon>
    </lineage>
</organism>
<sequence>MENNLAPPFRKKNKKRQSTTQKINTPLLSPKCDLLSFIQISEIPSKYQQQTLHLFCISGEIISYIHHTNKPAFVTLGNGTYSLVLKFLPNLFNPDVTSLSCRALEEDICVPHDKIVIVNPAACSYMVSQENPHQIVLELVDFSNPLISLTQIWIYHDSLKYVFFPGGSGNYCGNMNPTDRSFCSNINYLSGKGEINEISISVVHKWRVQGYFYDFIGYVLFPVKEINGKKYVSFFIGYNEAVINRYMSDKHEYLQGLDQMIGIGDLYYLEYKEEIRANENTWVKVINGEFLFKSTSEIGIDLPNGYMETLVVNDPQVSRKKVEIIKNAFAVNHQFGSELITRMSNEPELIYEMKSQCNDSQGEDIIKKKLDEILLQPKDDFLLTTDENELSKSILSKKSVDKELFIPSLNVSNVNVTEQDCCLSNKQKFNQLTDNVVVMPSKNKNTLIDSNEVSIDLEEENNDNNCHSSQIHQSDIDSIINELDQQISNDDKTKENNEENGSGKFAQSTERTQSRNTETSITISSLLTQESSDVKEYNSQDKIIKEQETVKDKIKKKRSSEIKMKLLFPPKVDSEEWKEKPIETKRKWLYDKMNNKNDSISSQEVFYSSTPVVPINNNFNTNSIKIESPNLSQTKEFKKQNDSEKEIKLEELLIPTQTEEVLNENEQRKRKKEMNEISTKRSLEEMTQNEELINQLNQISQKECCWKSVQFSKYKLECEKENDLFIQQGHFSLYLEELNSKHTTIYQLSHQLNKKLIGVFKIMNEDQLNQFIEQYLMNSTFIVNTYVINNPLTKQQNNIIVQLSLII</sequence>
<reference evidence="2 3" key="1">
    <citation type="submission" date="2016-05" db="EMBL/GenBank/DDBJ databases">
        <title>First whole genome sequencing of Entamoeba histolytica HM1:IMSS-clone-6.</title>
        <authorList>
            <person name="Mukherjee Avik.K."/>
            <person name="Izumyama S."/>
            <person name="Nakada-Tsukui K."/>
            <person name="Nozaki T."/>
        </authorList>
    </citation>
    <scope>NUCLEOTIDE SEQUENCE [LARGE SCALE GENOMIC DNA]</scope>
    <source>
        <strain evidence="2 3">HM1:IMSS clone 6</strain>
    </source>
</reference>
<dbReference type="VEuPathDB" id="AmoebaDB:EHI7A_100890"/>
<evidence type="ECO:0000256" key="1">
    <source>
        <dbReference type="SAM" id="MobiDB-lite"/>
    </source>
</evidence>
<feature type="region of interest" description="Disordered" evidence="1">
    <location>
        <begin position="491"/>
        <end position="520"/>
    </location>
</feature>
<protein>
    <submittedName>
        <fullName evidence="2">Uncharacterized protein</fullName>
    </submittedName>
</protein>
<gene>
    <name evidence="2" type="ORF">CL6EHI_184690</name>
</gene>
<dbReference type="VEuPathDB" id="AmoebaDB:KM1_143740"/>
<dbReference type="VEuPathDB" id="AmoebaDB:EHI_184690"/>
<evidence type="ECO:0000313" key="3">
    <source>
        <dbReference type="Proteomes" id="UP000078387"/>
    </source>
</evidence>
<dbReference type="eggNOG" id="ENOG502RC3E">
    <property type="taxonomic scope" value="Eukaryota"/>
</dbReference>
<dbReference type="Proteomes" id="UP000078387">
    <property type="component" value="Unassembled WGS sequence"/>
</dbReference>
<dbReference type="EMBL" id="BDEQ01000001">
    <property type="protein sequence ID" value="GAT99203.1"/>
    <property type="molecule type" value="Genomic_DNA"/>
</dbReference>
<accession>A0A175K0T5</accession>
<dbReference type="VEuPathDB" id="AmoebaDB:EHI5A_142050"/>
<feature type="region of interest" description="Disordered" evidence="1">
    <location>
        <begin position="1"/>
        <end position="22"/>
    </location>
</feature>
<dbReference type="VEuPathDB" id="AmoebaDB:EHI8A_108010"/>
<proteinExistence type="predicted"/>
<comment type="caution">
    <text evidence="2">The sequence shown here is derived from an EMBL/GenBank/DDBJ whole genome shotgun (WGS) entry which is preliminary data.</text>
</comment>
<name>A0A175K0T5_ENTHI</name>
<evidence type="ECO:0000313" key="2">
    <source>
        <dbReference type="EMBL" id="GAT99203.1"/>
    </source>
</evidence>